<dbReference type="Gene3D" id="2.60.40.200">
    <property type="entry name" value="Superoxide dismutase, copper/zinc binding domain"/>
    <property type="match status" value="1"/>
</dbReference>
<dbReference type="AlphaFoldDB" id="A0A7F5R7Z4"/>
<keyword evidence="4" id="KW-0049">Antioxidant</keyword>
<dbReference type="OrthoDB" id="2015551at2759"/>
<dbReference type="InterPro" id="IPR036423">
    <property type="entry name" value="SOD-like_Cu/Zn_dom_sf"/>
</dbReference>
<evidence type="ECO:0000259" key="10">
    <source>
        <dbReference type="Pfam" id="PF00080"/>
    </source>
</evidence>
<dbReference type="PRINTS" id="PR00068">
    <property type="entry name" value="CUZNDISMTASE"/>
</dbReference>
<evidence type="ECO:0000256" key="3">
    <source>
        <dbReference type="ARBA" id="ARBA00022833"/>
    </source>
</evidence>
<dbReference type="RefSeq" id="XP_025832079.1">
    <property type="nucleotide sequence ID" value="XM_025976294.1"/>
</dbReference>
<protein>
    <recommendedName>
        <fullName evidence="8">Superoxide dismutase [Cu-Zn]</fullName>
        <ecNumber evidence="8">1.15.1.1</ecNumber>
    </recommendedName>
</protein>
<comment type="catalytic activity">
    <reaction evidence="7 8">
        <text>2 superoxide + 2 H(+) = H2O2 + O2</text>
        <dbReference type="Rhea" id="RHEA:20696"/>
        <dbReference type="ChEBI" id="CHEBI:15378"/>
        <dbReference type="ChEBI" id="CHEBI:15379"/>
        <dbReference type="ChEBI" id="CHEBI:16240"/>
        <dbReference type="ChEBI" id="CHEBI:18421"/>
        <dbReference type="EC" id="1.15.1.1"/>
    </reaction>
</comment>
<dbReference type="PANTHER" id="PTHR10003">
    <property type="entry name" value="SUPEROXIDE DISMUTASE CU-ZN -RELATED"/>
    <property type="match status" value="1"/>
</dbReference>
<dbReference type="CDD" id="cd00305">
    <property type="entry name" value="Cu-Zn_Superoxide_Dismutase"/>
    <property type="match status" value="1"/>
</dbReference>
<dbReference type="SUPFAM" id="SSF49329">
    <property type="entry name" value="Cu,Zn superoxide dismutase-like"/>
    <property type="match status" value="1"/>
</dbReference>
<dbReference type="Pfam" id="PF00080">
    <property type="entry name" value="Sod_Cu"/>
    <property type="match status" value="1"/>
</dbReference>
<evidence type="ECO:0000256" key="8">
    <source>
        <dbReference type="RuleBase" id="RU000393"/>
    </source>
</evidence>
<comment type="function">
    <text evidence="8">Destroys radicals which are normally produced within the cells and which are toxic to biological systems.</text>
</comment>
<reference evidence="12 13" key="1">
    <citation type="submission" date="2025-04" db="UniProtKB">
        <authorList>
            <consortium name="RefSeq"/>
        </authorList>
    </citation>
    <scope>IDENTIFICATION</scope>
    <source>
        <tissue evidence="12 13">Entire body</tissue>
    </source>
</reference>
<keyword evidence="5 8" id="KW-0560">Oxidoreductase</keyword>
<dbReference type="Proteomes" id="UP000192223">
    <property type="component" value="Unplaced"/>
</dbReference>
<dbReference type="PROSITE" id="PS00332">
    <property type="entry name" value="SOD_CU_ZN_2"/>
    <property type="match status" value="1"/>
</dbReference>
<gene>
    <name evidence="12 13" type="primary">LOC108744415</name>
</gene>
<keyword evidence="11" id="KW-1185">Reference proteome</keyword>
<evidence type="ECO:0000313" key="13">
    <source>
        <dbReference type="RefSeq" id="XP_025832080.1"/>
    </source>
</evidence>
<keyword evidence="6 8" id="KW-0186">Copper</keyword>
<comment type="similarity">
    <text evidence="1 8">Belongs to the Cu-Zn superoxide dismutase family.</text>
</comment>
<accession>A0A7F5R7Z4</accession>
<dbReference type="KEGG" id="apln:108744415"/>
<evidence type="ECO:0000256" key="1">
    <source>
        <dbReference type="ARBA" id="ARBA00010457"/>
    </source>
</evidence>
<evidence type="ECO:0000256" key="4">
    <source>
        <dbReference type="ARBA" id="ARBA00022862"/>
    </source>
</evidence>
<feature type="domain" description="Superoxide dismutase copper/zinc binding" evidence="10">
    <location>
        <begin position="29"/>
        <end position="161"/>
    </location>
</feature>
<dbReference type="FunFam" id="2.60.40.200:FF:000001">
    <property type="entry name" value="Superoxide dismutase [Cu-Zn]"/>
    <property type="match status" value="1"/>
</dbReference>
<dbReference type="PROSITE" id="PS00087">
    <property type="entry name" value="SOD_CU_ZN_1"/>
    <property type="match status" value="1"/>
</dbReference>
<dbReference type="GO" id="GO:0005507">
    <property type="term" value="F:copper ion binding"/>
    <property type="evidence" value="ECO:0007669"/>
    <property type="project" value="InterPro"/>
</dbReference>
<dbReference type="GO" id="GO:0004784">
    <property type="term" value="F:superoxide dismutase activity"/>
    <property type="evidence" value="ECO:0007669"/>
    <property type="project" value="UniProtKB-EC"/>
</dbReference>
<organism evidence="11 12">
    <name type="scientific">Agrilus planipennis</name>
    <name type="common">Emerald ash borer</name>
    <name type="synonym">Agrilus marcopoli</name>
    <dbReference type="NCBI Taxonomy" id="224129"/>
    <lineage>
        <taxon>Eukaryota</taxon>
        <taxon>Metazoa</taxon>
        <taxon>Ecdysozoa</taxon>
        <taxon>Arthropoda</taxon>
        <taxon>Hexapoda</taxon>
        <taxon>Insecta</taxon>
        <taxon>Pterygota</taxon>
        <taxon>Neoptera</taxon>
        <taxon>Endopterygota</taxon>
        <taxon>Coleoptera</taxon>
        <taxon>Polyphaga</taxon>
        <taxon>Elateriformia</taxon>
        <taxon>Buprestoidea</taxon>
        <taxon>Buprestidae</taxon>
        <taxon>Agrilinae</taxon>
        <taxon>Agrilus</taxon>
    </lineage>
</organism>
<dbReference type="EC" id="1.15.1.1" evidence="8"/>
<evidence type="ECO:0000256" key="9">
    <source>
        <dbReference type="SAM" id="SignalP"/>
    </source>
</evidence>
<keyword evidence="2 8" id="KW-0479">Metal-binding</keyword>
<dbReference type="RefSeq" id="XP_025832080.1">
    <property type="nucleotide sequence ID" value="XM_025976295.1"/>
</dbReference>
<dbReference type="InterPro" id="IPR001424">
    <property type="entry name" value="SOD_Cu_Zn_dom"/>
</dbReference>
<evidence type="ECO:0000256" key="2">
    <source>
        <dbReference type="ARBA" id="ARBA00022723"/>
    </source>
</evidence>
<name>A0A7F5R7Z4_AGRPL</name>
<feature type="chain" id="PRO_5044657255" description="Superoxide dismutase [Cu-Zn]" evidence="9">
    <location>
        <begin position="17"/>
        <end position="194"/>
    </location>
</feature>
<dbReference type="GeneID" id="108744415"/>
<dbReference type="InterPro" id="IPR018152">
    <property type="entry name" value="SOD_Cu/Zn_BS"/>
</dbReference>
<evidence type="ECO:0000313" key="11">
    <source>
        <dbReference type="Proteomes" id="UP000192223"/>
    </source>
</evidence>
<feature type="signal peptide" evidence="9">
    <location>
        <begin position="1"/>
        <end position="16"/>
    </location>
</feature>
<keyword evidence="9" id="KW-0732">Signal</keyword>
<proteinExistence type="inferred from homology"/>
<comment type="cofactor">
    <cofactor evidence="8">
        <name>Cu cation</name>
        <dbReference type="ChEBI" id="CHEBI:23378"/>
    </cofactor>
    <text evidence="8">Binds 1 copper ion per subunit.</text>
</comment>
<sequence>MFNLLGIVFVIGAAAAAQEAVVVITGNATGIVRFTETQNGVQVTGQVSGLTPGRHGFHIHALGDLSNGCTSAGPHFNPQNQTHGAPNATVRHAGDLGNIEADANGIANISLIDKALCLTGEHSIIGRAVVVHAQEDDLGQGGNDESLRTGNAGGRVGCGVIGRLSLHPSSADKLHAKALIFLLGLTIITWFIKS</sequence>
<keyword evidence="3 8" id="KW-0862">Zinc</keyword>
<evidence type="ECO:0000256" key="5">
    <source>
        <dbReference type="ARBA" id="ARBA00023002"/>
    </source>
</evidence>
<evidence type="ECO:0000256" key="6">
    <source>
        <dbReference type="ARBA" id="ARBA00023008"/>
    </source>
</evidence>
<dbReference type="InterPro" id="IPR024134">
    <property type="entry name" value="SOD_Cu/Zn_/chaperone"/>
</dbReference>
<comment type="cofactor">
    <cofactor evidence="8">
        <name>Zn(2+)</name>
        <dbReference type="ChEBI" id="CHEBI:29105"/>
    </cofactor>
    <text evidence="8">Binds 1 zinc ion per subunit.</text>
</comment>
<evidence type="ECO:0000313" key="12">
    <source>
        <dbReference type="RefSeq" id="XP_025832079.1"/>
    </source>
</evidence>
<evidence type="ECO:0000256" key="7">
    <source>
        <dbReference type="ARBA" id="ARBA00049204"/>
    </source>
</evidence>